<dbReference type="EMBL" id="JAYWIO010000005">
    <property type="protein sequence ID" value="KAK7259806.1"/>
    <property type="molecule type" value="Genomic_DNA"/>
</dbReference>
<dbReference type="Proteomes" id="UP001372338">
    <property type="component" value="Unassembled WGS sequence"/>
</dbReference>
<protein>
    <submittedName>
        <fullName evidence="2">Uncharacterized protein</fullName>
    </submittedName>
</protein>
<feature type="region of interest" description="Disordered" evidence="1">
    <location>
        <begin position="57"/>
        <end position="130"/>
    </location>
</feature>
<evidence type="ECO:0000313" key="3">
    <source>
        <dbReference type="Proteomes" id="UP001372338"/>
    </source>
</evidence>
<proteinExistence type="predicted"/>
<sequence>MRMSGSGIRRRRQQQLLRMRATCSLQCLSCFAVVLSFGSGLQYTGLERSLGLSGLHTGIPDRRHDLGHYKPHTGKKERRHIGKKDGRYTGKKGRRHGLGHLRPHTGKKDRRHTGKKDRRHGLGHLGASYG</sequence>
<feature type="compositionally biased region" description="Basic residues" evidence="1">
    <location>
        <begin position="69"/>
        <end position="82"/>
    </location>
</feature>
<dbReference type="AlphaFoldDB" id="A0AAN9EM84"/>
<feature type="compositionally biased region" description="Basic and acidic residues" evidence="1">
    <location>
        <begin position="59"/>
        <end position="68"/>
    </location>
</feature>
<gene>
    <name evidence="2" type="ORF">RIF29_25421</name>
</gene>
<name>A0AAN9EM84_CROPI</name>
<feature type="compositionally biased region" description="Basic residues" evidence="1">
    <location>
        <begin position="89"/>
        <end position="122"/>
    </location>
</feature>
<comment type="caution">
    <text evidence="2">The sequence shown here is derived from an EMBL/GenBank/DDBJ whole genome shotgun (WGS) entry which is preliminary data.</text>
</comment>
<keyword evidence="3" id="KW-1185">Reference proteome</keyword>
<evidence type="ECO:0000256" key="1">
    <source>
        <dbReference type="SAM" id="MobiDB-lite"/>
    </source>
</evidence>
<reference evidence="2 3" key="1">
    <citation type="submission" date="2024-01" db="EMBL/GenBank/DDBJ databases">
        <title>The genomes of 5 underutilized Papilionoideae crops provide insights into root nodulation and disease resistanc.</title>
        <authorList>
            <person name="Yuan L."/>
        </authorList>
    </citation>
    <scope>NUCLEOTIDE SEQUENCE [LARGE SCALE GENOMIC DNA]</scope>
    <source>
        <strain evidence="2">ZHUSHIDOU_FW_LH</strain>
        <tissue evidence="2">Leaf</tissue>
    </source>
</reference>
<evidence type="ECO:0000313" key="2">
    <source>
        <dbReference type="EMBL" id="KAK7259806.1"/>
    </source>
</evidence>
<accession>A0AAN9EM84</accession>
<organism evidence="2 3">
    <name type="scientific">Crotalaria pallida</name>
    <name type="common">Smooth rattlebox</name>
    <name type="synonym">Crotalaria striata</name>
    <dbReference type="NCBI Taxonomy" id="3830"/>
    <lineage>
        <taxon>Eukaryota</taxon>
        <taxon>Viridiplantae</taxon>
        <taxon>Streptophyta</taxon>
        <taxon>Embryophyta</taxon>
        <taxon>Tracheophyta</taxon>
        <taxon>Spermatophyta</taxon>
        <taxon>Magnoliopsida</taxon>
        <taxon>eudicotyledons</taxon>
        <taxon>Gunneridae</taxon>
        <taxon>Pentapetalae</taxon>
        <taxon>rosids</taxon>
        <taxon>fabids</taxon>
        <taxon>Fabales</taxon>
        <taxon>Fabaceae</taxon>
        <taxon>Papilionoideae</taxon>
        <taxon>50 kb inversion clade</taxon>
        <taxon>genistoids sensu lato</taxon>
        <taxon>core genistoids</taxon>
        <taxon>Crotalarieae</taxon>
        <taxon>Crotalaria</taxon>
    </lineage>
</organism>